<dbReference type="GO" id="GO:0031409">
    <property type="term" value="F:pigment binding"/>
    <property type="evidence" value="ECO:0007669"/>
    <property type="project" value="InterPro"/>
</dbReference>
<dbReference type="GO" id="GO:0005737">
    <property type="term" value="C:cytoplasm"/>
    <property type="evidence" value="ECO:0007669"/>
    <property type="project" value="TreeGrafter"/>
</dbReference>
<sequence length="155" mass="17670">MKNFNKPEYAGPWYDIARIPNIFEVGQKCSVFDYKFDKHDGSFNIDLLSKSKITGNSRNLTGAARPRENEPSSVLNLYYPDFLKIGVLTVLDTDYKNYAVVTTVSSVIGSIKLQMAWIWSREPTLSPEYYQLAEDVLRVNDISPDKLKLSDQCDC</sequence>
<evidence type="ECO:0000313" key="5">
    <source>
        <dbReference type="EMBL" id="KAF7998113.1"/>
    </source>
</evidence>
<evidence type="ECO:0000256" key="2">
    <source>
        <dbReference type="ARBA" id="ARBA00023157"/>
    </source>
</evidence>
<comment type="similarity">
    <text evidence="1 3">Belongs to the calycin superfamily. Lipocalin family.</text>
</comment>
<dbReference type="OrthoDB" id="565904at2759"/>
<evidence type="ECO:0000256" key="1">
    <source>
        <dbReference type="ARBA" id="ARBA00006889"/>
    </source>
</evidence>
<protein>
    <recommendedName>
        <fullName evidence="4">Lipocalin/cytosolic fatty-acid binding domain-containing protein</fullName>
    </recommendedName>
</protein>
<dbReference type="InterPro" id="IPR000566">
    <property type="entry name" value="Lipocln_cytosolic_FA-bd_dom"/>
</dbReference>
<dbReference type="SUPFAM" id="SSF50814">
    <property type="entry name" value="Lipocalins"/>
    <property type="match status" value="1"/>
</dbReference>
<comment type="caution">
    <text evidence="5">The sequence shown here is derived from an EMBL/GenBank/DDBJ whole genome shotgun (WGS) entry which is preliminary data.</text>
</comment>
<reference evidence="5 6" key="1">
    <citation type="submission" date="2020-08" db="EMBL/GenBank/DDBJ databases">
        <title>Aphidius gifuensis genome sequencing and assembly.</title>
        <authorList>
            <person name="Du Z."/>
        </authorList>
    </citation>
    <scope>NUCLEOTIDE SEQUENCE [LARGE SCALE GENOMIC DNA]</scope>
    <source>
        <strain evidence="5">YNYX2018</strain>
        <tissue evidence="5">Adults</tissue>
    </source>
</reference>
<evidence type="ECO:0000256" key="3">
    <source>
        <dbReference type="PIRNR" id="PIRNR036893"/>
    </source>
</evidence>
<dbReference type="Gene3D" id="2.40.128.20">
    <property type="match status" value="1"/>
</dbReference>
<feature type="domain" description="Lipocalin/cytosolic fatty-acid binding" evidence="4">
    <location>
        <begin position="8"/>
        <end position="138"/>
    </location>
</feature>
<dbReference type="EMBL" id="JACMRX010000001">
    <property type="protein sequence ID" value="KAF7998113.1"/>
    <property type="molecule type" value="Genomic_DNA"/>
</dbReference>
<dbReference type="InterPro" id="IPR003057">
    <property type="entry name" value="Invtbrt_color"/>
</dbReference>
<gene>
    <name evidence="5" type="ORF">HCN44_009511</name>
</gene>
<dbReference type="PRINTS" id="PR01273">
    <property type="entry name" value="INVTBRTCOLOR"/>
</dbReference>
<proteinExistence type="inferred from homology"/>
<dbReference type="PIRSF" id="PIRSF036893">
    <property type="entry name" value="Lipocalin_ApoD"/>
    <property type="match status" value="1"/>
</dbReference>
<keyword evidence="2" id="KW-1015">Disulfide bond</keyword>
<dbReference type="AlphaFoldDB" id="A0A834Y2I5"/>
<evidence type="ECO:0000259" key="4">
    <source>
        <dbReference type="Pfam" id="PF08212"/>
    </source>
</evidence>
<dbReference type="InterPro" id="IPR022271">
    <property type="entry name" value="Lipocalin_ApoD"/>
</dbReference>
<dbReference type="GO" id="GO:0000302">
    <property type="term" value="P:response to reactive oxygen species"/>
    <property type="evidence" value="ECO:0007669"/>
    <property type="project" value="TreeGrafter"/>
</dbReference>
<dbReference type="GO" id="GO:0006629">
    <property type="term" value="P:lipid metabolic process"/>
    <property type="evidence" value="ECO:0007669"/>
    <property type="project" value="TreeGrafter"/>
</dbReference>
<name>A0A834Y2I5_APHGI</name>
<dbReference type="PANTHER" id="PTHR10612:SF34">
    <property type="entry name" value="APOLIPOPROTEIN D"/>
    <property type="match status" value="1"/>
</dbReference>
<keyword evidence="6" id="KW-1185">Reference proteome</keyword>
<accession>A0A834Y2I5</accession>
<dbReference type="InterPro" id="IPR012674">
    <property type="entry name" value="Calycin"/>
</dbReference>
<dbReference type="PANTHER" id="PTHR10612">
    <property type="entry name" value="APOLIPOPROTEIN D"/>
    <property type="match status" value="1"/>
</dbReference>
<evidence type="ECO:0000313" key="6">
    <source>
        <dbReference type="Proteomes" id="UP000639338"/>
    </source>
</evidence>
<dbReference type="Pfam" id="PF08212">
    <property type="entry name" value="Lipocalin_2"/>
    <property type="match status" value="1"/>
</dbReference>
<organism evidence="5 6">
    <name type="scientific">Aphidius gifuensis</name>
    <name type="common">Parasitoid wasp</name>
    <dbReference type="NCBI Taxonomy" id="684658"/>
    <lineage>
        <taxon>Eukaryota</taxon>
        <taxon>Metazoa</taxon>
        <taxon>Ecdysozoa</taxon>
        <taxon>Arthropoda</taxon>
        <taxon>Hexapoda</taxon>
        <taxon>Insecta</taxon>
        <taxon>Pterygota</taxon>
        <taxon>Neoptera</taxon>
        <taxon>Endopterygota</taxon>
        <taxon>Hymenoptera</taxon>
        <taxon>Apocrita</taxon>
        <taxon>Ichneumonoidea</taxon>
        <taxon>Braconidae</taxon>
        <taxon>Aphidiinae</taxon>
        <taxon>Aphidius</taxon>
    </lineage>
</organism>
<dbReference type="Proteomes" id="UP000639338">
    <property type="component" value="Unassembled WGS sequence"/>
</dbReference>